<accession>A0A853JQH5</accession>
<keyword evidence="1" id="KW-0812">Transmembrane</keyword>
<proteinExistence type="predicted"/>
<evidence type="ECO:0000313" key="2">
    <source>
        <dbReference type="EMBL" id="NZA39351.1"/>
    </source>
</evidence>
<protein>
    <recommendedName>
        <fullName evidence="4">ABC transport system permease protein</fullName>
    </recommendedName>
</protein>
<evidence type="ECO:0000256" key="1">
    <source>
        <dbReference type="SAM" id="Phobius"/>
    </source>
</evidence>
<keyword evidence="1" id="KW-0472">Membrane</keyword>
<comment type="caution">
    <text evidence="2">The sequence shown here is derived from an EMBL/GenBank/DDBJ whole genome shotgun (WGS) entry which is preliminary data.</text>
</comment>
<keyword evidence="1" id="KW-1133">Transmembrane helix</keyword>
<dbReference type="EMBL" id="JACCKS010000019">
    <property type="protein sequence ID" value="NZA39351.1"/>
    <property type="molecule type" value="Genomic_DNA"/>
</dbReference>
<feature type="transmembrane region" description="Helical" evidence="1">
    <location>
        <begin position="28"/>
        <end position="49"/>
    </location>
</feature>
<gene>
    <name evidence="2" type="ORF">H0N91_14735</name>
</gene>
<name>A0A853JQH5_9FIRM</name>
<evidence type="ECO:0000313" key="3">
    <source>
        <dbReference type="Proteomes" id="UP000586254"/>
    </source>
</evidence>
<dbReference type="RefSeq" id="WP_180493801.1">
    <property type="nucleotide sequence ID" value="NZ_JACCKS010000019.1"/>
</dbReference>
<dbReference type="Proteomes" id="UP000586254">
    <property type="component" value="Unassembled WGS sequence"/>
</dbReference>
<organism evidence="2 3">
    <name type="scientific">Eubacterium callanderi</name>
    <dbReference type="NCBI Taxonomy" id="53442"/>
    <lineage>
        <taxon>Bacteria</taxon>
        <taxon>Bacillati</taxon>
        <taxon>Bacillota</taxon>
        <taxon>Clostridia</taxon>
        <taxon>Eubacteriales</taxon>
        <taxon>Eubacteriaceae</taxon>
        <taxon>Eubacterium</taxon>
    </lineage>
</organism>
<dbReference type="AlphaFoldDB" id="A0A853JQH5"/>
<evidence type="ECO:0008006" key="4">
    <source>
        <dbReference type="Google" id="ProtNLM"/>
    </source>
</evidence>
<reference evidence="2 3" key="1">
    <citation type="submission" date="2020-07" db="EMBL/GenBank/DDBJ databases">
        <title>Organ Donor 1.</title>
        <authorList>
            <person name="Marsh A.J."/>
            <person name="Azcarate-Peril M.A."/>
        </authorList>
    </citation>
    <scope>NUCLEOTIDE SEQUENCE [LARGE SCALE GENOMIC DNA]</scope>
    <source>
        <strain evidence="2 3">AMC0717</strain>
    </source>
</reference>
<sequence length="193" mass="21793">MHYEKNNNGKVIGKLARDSIKTSKMRNAFIAVTIILSVSLLMVMSLFTVEMKEADKRAMARAQHVIYYNLTDDQLHRLSQDSRVSYLTLGKRGQAVEIDNYKLAPVYADGNSMEIKTMNLLDGKLPVQENEVLVSRAYLEQIGKPTELGTEFTVTFLDGTTESFKVSGFVEGAKGSKQYTMVFQRPMLKMAHR</sequence>